<sequence length="171" mass="19575">MDPPTEKRLSGIIKAPRMLDDLTHDLQRMSASMPPDNWDPEHLVWRIERIKGGTLVSRPDPGDDDDTASARRPAFERSRSEEEPPQIERKGDRSSFLERVFSHCSVCRRRRCLRRCERQINDTVARADLPSPSSSSKLEKLKMETKGLSSLDKEASKPASGRTRCSRWSEE</sequence>
<dbReference type="EMBL" id="KZ805337">
    <property type="protein sequence ID" value="PVI02913.1"/>
    <property type="molecule type" value="Genomic_DNA"/>
</dbReference>
<feature type="region of interest" description="Disordered" evidence="1">
    <location>
        <begin position="126"/>
        <end position="171"/>
    </location>
</feature>
<feature type="compositionally biased region" description="Basic and acidic residues" evidence="1">
    <location>
        <begin position="73"/>
        <end position="94"/>
    </location>
</feature>
<evidence type="ECO:0000256" key="1">
    <source>
        <dbReference type="SAM" id="MobiDB-lite"/>
    </source>
</evidence>
<feature type="region of interest" description="Disordered" evidence="1">
    <location>
        <begin position="54"/>
        <end position="94"/>
    </location>
</feature>
<gene>
    <name evidence="2" type="ORF">DM02DRAFT_726845</name>
</gene>
<feature type="compositionally biased region" description="Basic and acidic residues" evidence="1">
    <location>
        <begin position="137"/>
        <end position="156"/>
    </location>
</feature>
<dbReference type="AlphaFoldDB" id="A0A2V1DX36"/>
<accession>A0A2V1DX36</accession>
<keyword evidence="3" id="KW-1185">Reference proteome</keyword>
<protein>
    <submittedName>
        <fullName evidence="2">Uncharacterized protein</fullName>
    </submittedName>
</protein>
<dbReference type="OrthoDB" id="10529114at2759"/>
<evidence type="ECO:0000313" key="2">
    <source>
        <dbReference type="EMBL" id="PVI02913.1"/>
    </source>
</evidence>
<dbReference type="Proteomes" id="UP000244855">
    <property type="component" value="Unassembled WGS sequence"/>
</dbReference>
<evidence type="ECO:0000313" key="3">
    <source>
        <dbReference type="Proteomes" id="UP000244855"/>
    </source>
</evidence>
<organism evidence="2 3">
    <name type="scientific">Periconia macrospinosa</name>
    <dbReference type="NCBI Taxonomy" id="97972"/>
    <lineage>
        <taxon>Eukaryota</taxon>
        <taxon>Fungi</taxon>
        <taxon>Dikarya</taxon>
        <taxon>Ascomycota</taxon>
        <taxon>Pezizomycotina</taxon>
        <taxon>Dothideomycetes</taxon>
        <taxon>Pleosporomycetidae</taxon>
        <taxon>Pleosporales</taxon>
        <taxon>Massarineae</taxon>
        <taxon>Periconiaceae</taxon>
        <taxon>Periconia</taxon>
    </lineage>
</organism>
<name>A0A2V1DX36_9PLEO</name>
<proteinExistence type="predicted"/>
<reference evidence="2 3" key="1">
    <citation type="journal article" date="2018" name="Sci. Rep.">
        <title>Comparative genomics provides insights into the lifestyle and reveals functional heterogeneity of dark septate endophytic fungi.</title>
        <authorList>
            <person name="Knapp D.G."/>
            <person name="Nemeth J.B."/>
            <person name="Barry K."/>
            <person name="Hainaut M."/>
            <person name="Henrissat B."/>
            <person name="Johnson J."/>
            <person name="Kuo A."/>
            <person name="Lim J.H.P."/>
            <person name="Lipzen A."/>
            <person name="Nolan M."/>
            <person name="Ohm R.A."/>
            <person name="Tamas L."/>
            <person name="Grigoriev I.V."/>
            <person name="Spatafora J.W."/>
            <person name="Nagy L.G."/>
            <person name="Kovacs G.M."/>
        </authorList>
    </citation>
    <scope>NUCLEOTIDE SEQUENCE [LARGE SCALE GENOMIC DNA]</scope>
    <source>
        <strain evidence="2 3">DSE2036</strain>
    </source>
</reference>